<dbReference type="Pfam" id="PF12746">
    <property type="entry name" value="GNAT_acetyltran"/>
    <property type="match status" value="1"/>
</dbReference>
<reference evidence="2 3" key="1">
    <citation type="submission" date="2016-10" db="EMBL/GenBank/DDBJ databases">
        <authorList>
            <person name="de Groot N.N."/>
        </authorList>
    </citation>
    <scope>NUCLEOTIDE SEQUENCE [LARGE SCALE GENOMIC DNA]</scope>
    <source>
        <strain evidence="2 3">KH1P1</strain>
    </source>
</reference>
<dbReference type="Proteomes" id="UP000199820">
    <property type="component" value="Unassembled WGS sequence"/>
</dbReference>
<dbReference type="InterPro" id="IPR027365">
    <property type="entry name" value="GNAT_acetyltra_YdfB-like"/>
</dbReference>
<evidence type="ECO:0000313" key="3">
    <source>
        <dbReference type="Proteomes" id="UP000199820"/>
    </source>
</evidence>
<dbReference type="eggNOG" id="COG0456">
    <property type="taxonomic scope" value="Bacteria"/>
</dbReference>
<gene>
    <name evidence="2" type="ORF">SAMN04487771_10551</name>
</gene>
<feature type="domain" description="N-acetyltransferase" evidence="1">
    <location>
        <begin position="100"/>
        <end position="233"/>
    </location>
</feature>
<dbReference type="PROSITE" id="PS51186">
    <property type="entry name" value="GNAT"/>
    <property type="match status" value="1"/>
</dbReference>
<sequence>MIERWNRDDSGVLHKDTLFLRAGKAGEYGISVQYGTGSIYHAYFTYLCGLPDAELFEDRPDLFCGKSLVCMTEEWARFLRKQPNLETVCLRRLMKPLRGKSVKEVSPLPSEYRLRPFDEEAFARKPYRHGSFYQSYEDFSRRGSGFVIWHGKDIVCSVSSHLSLGENVELDVTTSEAHRRRGLADRCVAEMLNDCAERKLTVHWDAKNTPSMRMAQSHGFELFQEYAVYCLKA</sequence>
<dbReference type="PANTHER" id="PTHR31143:SF2">
    <property type="entry name" value="FR47-LIKE DOMAIN-CONTAINING PROTEIN-RELATED"/>
    <property type="match status" value="1"/>
</dbReference>
<keyword evidence="3" id="KW-1185">Reference proteome</keyword>
<organism evidence="2 3">
    <name type="scientific">[Clostridium] aminophilum</name>
    <dbReference type="NCBI Taxonomy" id="1526"/>
    <lineage>
        <taxon>Bacteria</taxon>
        <taxon>Bacillati</taxon>
        <taxon>Bacillota</taxon>
        <taxon>Clostridia</taxon>
        <taxon>Lachnospirales</taxon>
        <taxon>Lachnospiraceae</taxon>
    </lineage>
</organism>
<dbReference type="EMBL" id="FOIL01000055">
    <property type="protein sequence ID" value="SET85737.1"/>
    <property type="molecule type" value="Genomic_DNA"/>
</dbReference>
<dbReference type="RefSeq" id="WP_074650261.1">
    <property type="nucleotide sequence ID" value="NZ_FOIL01000055.1"/>
</dbReference>
<dbReference type="GO" id="GO:0016747">
    <property type="term" value="F:acyltransferase activity, transferring groups other than amino-acyl groups"/>
    <property type="evidence" value="ECO:0007669"/>
    <property type="project" value="InterPro"/>
</dbReference>
<dbReference type="SUPFAM" id="SSF55729">
    <property type="entry name" value="Acyl-CoA N-acyltransferases (Nat)"/>
    <property type="match status" value="1"/>
</dbReference>
<keyword evidence="2" id="KW-0808">Transferase</keyword>
<name>A0A1I0HPL4_9FIRM</name>
<proteinExistence type="predicted"/>
<evidence type="ECO:0000259" key="1">
    <source>
        <dbReference type="PROSITE" id="PS51186"/>
    </source>
</evidence>
<dbReference type="AlphaFoldDB" id="A0A1I0HPL4"/>
<dbReference type="PANTHER" id="PTHR31143">
    <property type="match status" value="1"/>
</dbReference>
<accession>A0A1I0HPL4</accession>
<dbReference type="STRING" id="1526.SAMN02910262_01835"/>
<dbReference type="InterPro" id="IPR016181">
    <property type="entry name" value="Acyl_CoA_acyltransferase"/>
</dbReference>
<protein>
    <submittedName>
        <fullName evidence="2">GNAT acetyltransferase</fullName>
    </submittedName>
</protein>
<dbReference type="Gene3D" id="3.40.630.30">
    <property type="match status" value="1"/>
</dbReference>
<dbReference type="InterPro" id="IPR000182">
    <property type="entry name" value="GNAT_dom"/>
</dbReference>
<dbReference type="OrthoDB" id="7054616at2"/>
<evidence type="ECO:0000313" key="2">
    <source>
        <dbReference type="EMBL" id="SET85737.1"/>
    </source>
</evidence>